<name>A0A6G9Z463_9NOCA</name>
<dbReference type="EMBL" id="CP046173">
    <property type="protein sequence ID" value="QIS20137.1"/>
    <property type="molecule type" value="Genomic_DNA"/>
</dbReference>
<reference evidence="2 3" key="1">
    <citation type="journal article" date="2019" name="ACS Chem. Biol.">
        <title>Identification and Mobilization of a Cryptic Antibiotic Biosynthesis Gene Locus from a Human-Pathogenic Nocardia Isolate.</title>
        <authorList>
            <person name="Herisse M."/>
            <person name="Ishida K."/>
            <person name="Porter J.L."/>
            <person name="Howden B."/>
            <person name="Hertweck C."/>
            <person name="Stinear T.P."/>
            <person name="Pidot S.J."/>
        </authorList>
    </citation>
    <scope>NUCLEOTIDE SEQUENCE [LARGE SCALE GENOMIC DNA]</scope>
    <source>
        <strain evidence="2 3">AUSMDU00012715</strain>
    </source>
</reference>
<feature type="chain" id="PRO_5038918199" evidence="1">
    <location>
        <begin position="24"/>
        <end position="198"/>
    </location>
</feature>
<dbReference type="PROSITE" id="PS51257">
    <property type="entry name" value="PROKAR_LIPOPROTEIN"/>
    <property type="match status" value="1"/>
</dbReference>
<evidence type="ECO:0000313" key="3">
    <source>
        <dbReference type="Proteomes" id="UP000500953"/>
    </source>
</evidence>
<organism evidence="2 3">
    <name type="scientific">Nocardia terpenica</name>
    <dbReference type="NCBI Taxonomy" id="455432"/>
    <lineage>
        <taxon>Bacteria</taxon>
        <taxon>Bacillati</taxon>
        <taxon>Actinomycetota</taxon>
        <taxon>Actinomycetes</taxon>
        <taxon>Mycobacteriales</taxon>
        <taxon>Nocardiaceae</taxon>
        <taxon>Nocardia</taxon>
    </lineage>
</organism>
<keyword evidence="1" id="KW-0732">Signal</keyword>
<evidence type="ECO:0000256" key="1">
    <source>
        <dbReference type="SAM" id="SignalP"/>
    </source>
</evidence>
<dbReference type="AlphaFoldDB" id="A0A6G9Z463"/>
<feature type="signal peptide" evidence="1">
    <location>
        <begin position="1"/>
        <end position="23"/>
    </location>
</feature>
<gene>
    <name evidence="2" type="ORF">F6W96_19400</name>
</gene>
<accession>A0A6G9Z463</accession>
<evidence type="ECO:0000313" key="2">
    <source>
        <dbReference type="EMBL" id="QIS20137.1"/>
    </source>
</evidence>
<sequence>MTRLVVRAVIVAIAACAAAGCVAAQPRPEPRPWAADPDLGAIDGVVASPATAQLAGAFLRSQDPSAGPAAPSVRRTDVPVVVFATDPRFATAAGAPMSAAGVPAYIAVPVRVGRRSGSDTLQLVPDAPYSPRAVATGTEEAEVARSLTPDSRLLLDYPSHTWFRWTETRVAALRSGTDTTLAGREFDAGQFERWLRTR</sequence>
<protein>
    <submittedName>
        <fullName evidence="2">Uncharacterized protein</fullName>
    </submittedName>
</protein>
<proteinExistence type="predicted"/>
<dbReference type="Proteomes" id="UP000500953">
    <property type="component" value="Chromosome"/>
</dbReference>
<dbReference type="RefSeq" id="WP_167487493.1">
    <property type="nucleotide sequence ID" value="NZ_CP046173.1"/>
</dbReference>